<dbReference type="AlphaFoldDB" id="A0A645DAM2"/>
<dbReference type="Pfam" id="PF09639">
    <property type="entry name" value="YjcQ"/>
    <property type="match status" value="1"/>
</dbReference>
<dbReference type="Gene3D" id="1.10.10.10">
    <property type="entry name" value="Winged helix-like DNA-binding domain superfamily/Winged helix DNA-binding domain"/>
    <property type="match status" value="1"/>
</dbReference>
<proteinExistence type="predicted"/>
<protein>
    <submittedName>
        <fullName evidence="1">Uncharacterized protein</fullName>
    </submittedName>
</protein>
<accession>A0A645DAM2</accession>
<organism evidence="1">
    <name type="scientific">bioreactor metagenome</name>
    <dbReference type="NCBI Taxonomy" id="1076179"/>
    <lineage>
        <taxon>unclassified sequences</taxon>
        <taxon>metagenomes</taxon>
        <taxon>ecological metagenomes</taxon>
    </lineage>
</organism>
<name>A0A645DAM2_9ZZZZ</name>
<reference evidence="1" key="1">
    <citation type="submission" date="2019-08" db="EMBL/GenBank/DDBJ databases">
        <authorList>
            <person name="Kucharzyk K."/>
            <person name="Murdoch R.W."/>
            <person name="Higgins S."/>
            <person name="Loffler F."/>
        </authorList>
    </citation>
    <scope>NUCLEOTIDE SEQUENCE</scope>
</reference>
<comment type="caution">
    <text evidence="1">The sequence shown here is derived from an EMBL/GenBank/DDBJ whole genome shotgun (WGS) entry which is preliminary data.</text>
</comment>
<dbReference type="EMBL" id="VSSQ01034505">
    <property type="protein sequence ID" value="MPM86476.1"/>
    <property type="molecule type" value="Genomic_DNA"/>
</dbReference>
<dbReference type="InterPro" id="IPR036388">
    <property type="entry name" value="WH-like_DNA-bd_sf"/>
</dbReference>
<evidence type="ECO:0000313" key="1">
    <source>
        <dbReference type="EMBL" id="MPM86476.1"/>
    </source>
</evidence>
<dbReference type="InterPro" id="IPR018597">
    <property type="entry name" value="Phage_Tuc2009_YjcQ"/>
</dbReference>
<sequence>MYIVILTCFPAKRNNGIIELVLHEGMIMMRSDLMLKLTRTHCDDTSGEYKDVMISGPHDYLLVEMRLEELKKNPDMTLITPEKMNFSEPIFALAVNWLMKKGYISGAIIKYAEGSKMPVGVDLSAVKLTPEGIEYEKRLG</sequence>
<gene>
    <name evidence="1" type="ORF">SDC9_133565</name>
</gene>